<evidence type="ECO:0000256" key="2">
    <source>
        <dbReference type="ARBA" id="ARBA00006371"/>
    </source>
</evidence>
<feature type="transmembrane region" description="Helical" evidence="6">
    <location>
        <begin position="73"/>
        <end position="95"/>
    </location>
</feature>
<evidence type="ECO:0000313" key="7">
    <source>
        <dbReference type="EMBL" id="DBA20699.1"/>
    </source>
</evidence>
<keyword evidence="8" id="KW-1185">Reference proteome</keyword>
<dbReference type="GO" id="GO:0016020">
    <property type="term" value="C:membrane"/>
    <property type="evidence" value="ECO:0007669"/>
    <property type="project" value="UniProtKB-SubCell"/>
</dbReference>
<organism evidence="7 8">
    <name type="scientific">Pyxicephalus adspersus</name>
    <name type="common">African bullfrog</name>
    <dbReference type="NCBI Taxonomy" id="30357"/>
    <lineage>
        <taxon>Eukaryota</taxon>
        <taxon>Metazoa</taxon>
        <taxon>Chordata</taxon>
        <taxon>Craniata</taxon>
        <taxon>Vertebrata</taxon>
        <taxon>Euteleostomi</taxon>
        <taxon>Amphibia</taxon>
        <taxon>Batrachia</taxon>
        <taxon>Anura</taxon>
        <taxon>Neobatrachia</taxon>
        <taxon>Ranoidea</taxon>
        <taxon>Pyxicephalidae</taxon>
        <taxon>Pyxicephalinae</taxon>
        <taxon>Pyxicephalus</taxon>
    </lineage>
</organism>
<dbReference type="AlphaFoldDB" id="A0AAV2ZQQ5"/>
<dbReference type="Pfam" id="PF06541">
    <property type="entry name" value="ABC_trans_CmpB"/>
    <property type="match status" value="1"/>
</dbReference>
<dbReference type="InterPro" id="IPR010540">
    <property type="entry name" value="CmpB_TMEM229"/>
</dbReference>
<name>A0AAV2ZQQ5_PYXAD</name>
<dbReference type="EMBL" id="DYDO01000007">
    <property type="protein sequence ID" value="DBA20699.1"/>
    <property type="molecule type" value="Genomic_DNA"/>
</dbReference>
<gene>
    <name evidence="7" type="ORF">GDO54_017451</name>
</gene>
<proteinExistence type="inferred from homology"/>
<evidence type="ECO:0000256" key="4">
    <source>
        <dbReference type="ARBA" id="ARBA00022989"/>
    </source>
</evidence>
<protein>
    <recommendedName>
        <fullName evidence="9">Transmembrane protein 229B</fullName>
    </recommendedName>
</protein>
<evidence type="ECO:0000313" key="8">
    <source>
        <dbReference type="Proteomes" id="UP001181693"/>
    </source>
</evidence>
<reference evidence="7" key="1">
    <citation type="thesis" date="2020" institute="ProQuest LLC" country="789 East Eisenhower Parkway, Ann Arbor, MI, USA">
        <title>Comparative Genomics and Chromosome Evolution.</title>
        <authorList>
            <person name="Mudd A.B."/>
        </authorList>
    </citation>
    <scope>NUCLEOTIDE SEQUENCE</scope>
    <source>
        <strain evidence="7">1538</strain>
        <tissue evidence="7">Blood</tissue>
    </source>
</reference>
<evidence type="ECO:0000256" key="5">
    <source>
        <dbReference type="ARBA" id="ARBA00023136"/>
    </source>
</evidence>
<dbReference type="PANTHER" id="PTHR31746:SF3">
    <property type="entry name" value="TRANSMEMBRANE PROTEIN 229B"/>
    <property type="match status" value="1"/>
</dbReference>
<evidence type="ECO:0008006" key="9">
    <source>
        <dbReference type="Google" id="ProtNLM"/>
    </source>
</evidence>
<evidence type="ECO:0000256" key="3">
    <source>
        <dbReference type="ARBA" id="ARBA00022692"/>
    </source>
</evidence>
<keyword evidence="3 6" id="KW-0812">Transmembrane</keyword>
<evidence type="ECO:0000256" key="1">
    <source>
        <dbReference type="ARBA" id="ARBA00004141"/>
    </source>
</evidence>
<keyword evidence="4 6" id="KW-1133">Transmembrane helix</keyword>
<comment type="caution">
    <text evidence="7">The sequence shown here is derived from an EMBL/GenBank/DDBJ whole genome shotgun (WGS) entry which is preliminary data.</text>
</comment>
<accession>A0AAV2ZQQ5</accession>
<sequence length="148" mass="17839">MGSVEPLGLLFRLYIYSIHGDVCEVLFTAFFDFAISSDWRFRGVSSVWALFIYGLAMLGVEHLYLLLRFHCNFLLRAFLYTFWVYFCEFSFGWILKRLKACPWDYSHYRYNFKGLVTLEYAPFWLLGSVILEKYIIWYTLHLRLDEEK</sequence>
<dbReference type="Proteomes" id="UP001181693">
    <property type="component" value="Unassembled WGS sequence"/>
</dbReference>
<keyword evidence="5 6" id="KW-0472">Membrane</keyword>
<feature type="transmembrane region" description="Helical" evidence="6">
    <location>
        <begin position="116"/>
        <end position="140"/>
    </location>
</feature>
<comment type="subcellular location">
    <subcellularLocation>
        <location evidence="1">Membrane</location>
        <topology evidence="1">Multi-pass membrane protein</topology>
    </subcellularLocation>
</comment>
<dbReference type="PANTHER" id="PTHR31746">
    <property type="entry name" value="TRANSMEMBRANE PROTEIN 229 FAMILY MEMBER"/>
    <property type="match status" value="1"/>
</dbReference>
<comment type="similarity">
    <text evidence="2">Belongs to the TMEM229 family.</text>
</comment>
<feature type="transmembrane region" description="Helical" evidence="6">
    <location>
        <begin position="13"/>
        <end position="35"/>
    </location>
</feature>
<feature type="transmembrane region" description="Helical" evidence="6">
    <location>
        <begin position="47"/>
        <end position="67"/>
    </location>
</feature>
<evidence type="ECO:0000256" key="6">
    <source>
        <dbReference type="SAM" id="Phobius"/>
    </source>
</evidence>